<evidence type="ECO:0000313" key="3">
    <source>
        <dbReference type="Proteomes" id="UP000287033"/>
    </source>
</evidence>
<feature type="compositionally biased region" description="Basic and acidic residues" evidence="1">
    <location>
        <begin position="122"/>
        <end position="141"/>
    </location>
</feature>
<comment type="caution">
    <text evidence="2">The sequence shown here is derived from an EMBL/GenBank/DDBJ whole genome shotgun (WGS) entry which is preliminary data.</text>
</comment>
<feature type="non-terminal residue" evidence="2">
    <location>
        <position position="1"/>
    </location>
</feature>
<protein>
    <submittedName>
        <fullName evidence="2">Uncharacterized protein</fullName>
    </submittedName>
</protein>
<dbReference type="Proteomes" id="UP000287033">
    <property type="component" value="Unassembled WGS sequence"/>
</dbReference>
<feature type="compositionally biased region" description="Basic and acidic residues" evidence="1">
    <location>
        <begin position="46"/>
        <end position="65"/>
    </location>
</feature>
<evidence type="ECO:0000256" key="1">
    <source>
        <dbReference type="SAM" id="MobiDB-lite"/>
    </source>
</evidence>
<feature type="region of interest" description="Disordered" evidence="1">
    <location>
        <begin position="46"/>
        <end position="77"/>
    </location>
</feature>
<reference evidence="2 3" key="1">
    <citation type="journal article" date="2018" name="Nat. Ecol. Evol.">
        <title>Shark genomes provide insights into elasmobranch evolution and the origin of vertebrates.</title>
        <authorList>
            <person name="Hara Y"/>
            <person name="Yamaguchi K"/>
            <person name="Onimaru K"/>
            <person name="Kadota M"/>
            <person name="Koyanagi M"/>
            <person name="Keeley SD"/>
            <person name="Tatsumi K"/>
            <person name="Tanaka K"/>
            <person name="Motone F"/>
            <person name="Kageyama Y"/>
            <person name="Nozu R"/>
            <person name="Adachi N"/>
            <person name="Nishimura O"/>
            <person name="Nakagawa R"/>
            <person name="Tanegashima C"/>
            <person name="Kiyatake I"/>
            <person name="Matsumoto R"/>
            <person name="Murakumo K"/>
            <person name="Nishida K"/>
            <person name="Terakita A"/>
            <person name="Kuratani S"/>
            <person name="Sato K"/>
            <person name="Hyodo S Kuraku.S."/>
        </authorList>
    </citation>
    <scope>NUCLEOTIDE SEQUENCE [LARGE SCALE GENOMIC DNA]</scope>
</reference>
<name>A0A401U2P5_CHIPU</name>
<evidence type="ECO:0000313" key="2">
    <source>
        <dbReference type="EMBL" id="GCC49140.1"/>
    </source>
</evidence>
<sequence length="176" mass="20476">HQRAECGDAHHAPDEHRQPRVRYVDEHDLHGGALLVVIGRHRRLVEPDREQDRGRACEPRQDARSQRQKPGRVGEVGQRLGQLHGTLIVVRCVAGNWPNSSRKDLIWLISIQPVPQAGSGRKRADHEAGKRQRAEDRERCSKRQRPRYRRLRGCDAEDQHRDRQRQHQHRQQQSAA</sequence>
<dbReference type="EMBL" id="BEZZ01262535">
    <property type="protein sequence ID" value="GCC49140.1"/>
    <property type="molecule type" value="Genomic_DNA"/>
</dbReference>
<feature type="region of interest" description="Disordered" evidence="1">
    <location>
        <begin position="116"/>
        <end position="176"/>
    </location>
</feature>
<gene>
    <name evidence="2" type="ORF">chiPu_0033435</name>
</gene>
<proteinExistence type="predicted"/>
<accession>A0A401U2P5</accession>
<feature type="compositionally biased region" description="Basic and acidic residues" evidence="1">
    <location>
        <begin position="152"/>
        <end position="161"/>
    </location>
</feature>
<feature type="non-terminal residue" evidence="2">
    <location>
        <position position="176"/>
    </location>
</feature>
<feature type="compositionally biased region" description="Basic residues" evidence="1">
    <location>
        <begin position="142"/>
        <end position="151"/>
    </location>
</feature>
<dbReference type="AlphaFoldDB" id="A0A401U2P5"/>
<organism evidence="2 3">
    <name type="scientific">Chiloscyllium punctatum</name>
    <name type="common">Brownbanded bambooshark</name>
    <name type="synonym">Hemiscyllium punctatum</name>
    <dbReference type="NCBI Taxonomy" id="137246"/>
    <lineage>
        <taxon>Eukaryota</taxon>
        <taxon>Metazoa</taxon>
        <taxon>Chordata</taxon>
        <taxon>Craniata</taxon>
        <taxon>Vertebrata</taxon>
        <taxon>Chondrichthyes</taxon>
        <taxon>Elasmobranchii</taxon>
        <taxon>Galeomorphii</taxon>
        <taxon>Galeoidea</taxon>
        <taxon>Orectolobiformes</taxon>
        <taxon>Hemiscylliidae</taxon>
        <taxon>Chiloscyllium</taxon>
    </lineage>
</organism>
<keyword evidence="3" id="KW-1185">Reference proteome</keyword>